<dbReference type="UniPathway" id="UPA00077">
    <property type="reaction ID" value="UER00158"/>
</dbReference>
<dbReference type="GO" id="GO:0046452">
    <property type="term" value="P:dihydrofolate metabolic process"/>
    <property type="evidence" value="ECO:0007669"/>
    <property type="project" value="TreeGrafter"/>
</dbReference>
<evidence type="ECO:0000256" key="6">
    <source>
        <dbReference type="ARBA" id="ARBA00023002"/>
    </source>
</evidence>
<keyword evidence="5 8" id="KW-0521">NADP</keyword>
<dbReference type="InterPro" id="IPR024072">
    <property type="entry name" value="DHFR-like_dom_sf"/>
</dbReference>
<dbReference type="KEGG" id="tbn:TBH_C0041"/>
<organism evidence="11 12">
    <name type="scientific">Thiolapillus brandeum</name>
    <dbReference type="NCBI Taxonomy" id="1076588"/>
    <lineage>
        <taxon>Bacteria</taxon>
        <taxon>Pseudomonadati</taxon>
        <taxon>Pseudomonadota</taxon>
        <taxon>Gammaproteobacteria</taxon>
        <taxon>Chromatiales</taxon>
        <taxon>Sedimenticolaceae</taxon>
        <taxon>Thiolapillus</taxon>
    </lineage>
</organism>
<protein>
    <recommendedName>
        <fullName evidence="3 8">Dihydrofolate reductase</fullName>
        <ecNumber evidence="3 8">1.5.1.3</ecNumber>
    </recommendedName>
</protein>
<dbReference type="EMBL" id="AP012273">
    <property type="protein sequence ID" value="BAO42991.1"/>
    <property type="molecule type" value="Genomic_DNA"/>
</dbReference>
<dbReference type="PROSITE" id="PS51330">
    <property type="entry name" value="DHFR_2"/>
    <property type="match status" value="1"/>
</dbReference>
<dbReference type="GO" id="GO:0006730">
    <property type="term" value="P:one-carbon metabolic process"/>
    <property type="evidence" value="ECO:0007669"/>
    <property type="project" value="UniProtKB-KW"/>
</dbReference>
<comment type="pathway">
    <text evidence="1 8">Cofactor biosynthesis; tetrahydrofolate biosynthesis; 5,6,7,8-tetrahydrofolate from 7,8-dihydrofolate: step 1/1.</text>
</comment>
<keyword evidence="6 8" id="KW-0560">Oxidoreductase</keyword>
<dbReference type="Pfam" id="PF00186">
    <property type="entry name" value="DHFR_1"/>
    <property type="match status" value="1"/>
</dbReference>
<evidence type="ECO:0000256" key="8">
    <source>
        <dbReference type="PIRNR" id="PIRNR000194"/>
    </source>
</evidence>
<dbReference type="PANTHER" id="PTHR48069">
    <property type="entry name" value="DIHYDROFOLATE REDUCTASE"/>
    <property type="match status" value="1"/>
</dbReference>
<evidence type="ECO:0000313" key="12">
    <source>
        <dbReference type="Proteomes" id="UP000031631"/>
    </source>
</evidence>
<dbReference type="PANTHER" id="PTHR48069:SF3">
    <property type="entry name" value="DIHYDROFOLATE REDUCTASE"/>
    <property type="match status" value="1"/>
</dbReference>
<dbReference type="SUPFAM" id="SSF53597">
    <property type="entry name" value="Dihydrofolate reductase-like"/>
    <property type="match status" value="1"/>
</dbReference>
<comment type="catalytic activity">
    <reaction evidence="8">
        <text>(6S)-5,6,7,8-tetrahydrofolate + NADP(+) = 7,8-dihydrofolate + NADPH + H(+)</text>
        <dbReference type="Rhea" id="RHEA:15009"/>
        <dbReference type="ChEBI" id="CHEBI:15378"/>
        <dbReference type="ChEBI" id="CHEBI:57451"/>
        <dbReference type="ChEBI" id="CHEBI:57453"/>
        <dbReference type="ChEBI" id="CHEBI:57783"/>
        <dbReference type="ChEBI" id="CHEBI:58349"/>
        <dbReference type="EC" id="1.5.1.3"/>
    </reaction>
</comment>
<reference evidence="11 12" key="1">
    <citation type="journal article" date="2014" name="PLoS ONE">
        <title>Physiological and genomic features of a novel sulfur-oxidizing gammaproteobacterium belonging to a previously uncultivated symbiotic lineage isolated from a hydrothermal vent.</title>
        <authorList>
            <person name="Nunoura T."/>
            <person name="Takaki Y."/>
            <person name="Kazama H."/>
            <person name="Kakuta J."/>
            <person name="Shimamura S."/>
            <person name="Makita H."/>
            <person name="Hirai M."/>
            <person name="Miyazaki M."/>
            <person name="Takai K."/>
        </authorList>
    </citation>
    <scope>NUCLEOTIDE SEQUENCE [LARGE SCALE GENOMIC DNA]</scope>
    <source>
        <strain evidence="11 12">Hiromi1</strain>
    </source>
</reference>
<keyword evidence="12" id="KW-1185">Reference proteome</keyword>
<dbReference type="PROSITE" id="PS00075">
    <property type="entry name" value="DHFR_1"/>
    <property type="match status" value="1"/>
</dbReference>
<evidence type="ECO:0000259" key="10">
    <source>
        <dbReference type="PROSITE" id="PS51330"/>
    </source>
</evidence>
<dbReference type="FunFam" id="3.40.430.10:FF:000001">
    <property type="entry name" value="Dihydrofolate reductase"/>
    <property type="match status" value="1"/>
</dbReference>
<dbReference type="CDD" id="cd00209">
    <property type="entry name" value="DHFR"/>
    <property type="match status" value="1"/>
</dbReference>
<dbReference type="GO" id="GO:0070401">
    <property type="term" value="F:NADP+ binding"/>
    <property type="evidence" value="ECO:0007669"/>
    <property type="project" value="UniProtKB-ARBA"/>
</dbReference>
<dbReference type="GO" id="GO:0005829">
    <property type="term" value="C:cytosol"/>
    <property type="evidence" value="ECO:0007669"/>
    <property type="project" value="TreeGrafter"/>
</dbReference>
<accession>A0A7U6GG41</accession>
<evidence type="ECO:0000256" key="5">
    <source>
        <dbReference type="ARBA" id="ARBA00022857"/>
    </source>
</evidence>
<keyword evidence="4 8" id="KW-0554">One-carbon metabolism</keyword>
<proteinExistence type="inferred from homology"/>
<dbReference type="InterPro" id="IPR017925">
    <property type="entry name" value="DHFR_CS"/>
</dbReference>
<evidence type="ECO:0000256" key="3">
    <source>
        <dbReference type="ARBA" id="ARBA00012856"/>
    </source>
</evidence>
<dbReference type="OrthoDB" id="9804315at2"/>
<dbReference type="InterPro" id="IPR012259">
    <property type="entry name" value="DHFR"/>
</dbReference>
<comment type="function">
    <text evidence="7 8">Key enzyme in folate metabolism. Catalyzes an essential reaction for de novo glycine and purine synthesis, and for DNA precursor synthesis.</text>
</comment>
<dbReference type="PIRSF" id="PIRSF000194">
    <property type="entry name" value="DHFR"/>
    <property type="match status" value="1"/>
</dbReference>
<evidence type="ECO:0000256" key="7">
    <source>
        <dbReference type="ARBA" id="ARBA00025067"/>
    </source>
</evidence>
<name>A0A7U6GG41_9GAMM</name>
<evidence type="ECO:0000313" key="11">
    <source>
        <dbReference type="EMBL" id="BAO42991.1"/>
    </source>
</evidence>
<dbReference type="EC" id="1.5.1.3" evidence="3 8"/>
<dbReference type="GO" id="GO:0046654">
    <property type="term" value="P:tetrahydrofolate biosynthetic process"/>
    <property type="evidence" value="ECO:0007669"/>
    <property type="project" value="UniProtKB-UniPathway"/>
</dbReference>
<dbReference type="InterPro" id="IPR001796">
    <property type="entry name" value="DHFR_dom"/>
</dbReference>
<sequence length="165" mass="18855">MDKPFISIISAMAHNRVIGHENRLPWHLPADLQHFKAVTMGKPMIMGRKTWESLPGLLPGRPHIVVTRNPDYRAEGARVVHSLEESFDAAGDVEEIMIVGGANLYAQALSHARRMYLTQIDTQVEGDAWFPAFNAREWREVALEKYVADEKNPFDYRFITLEKQP</sequence>
<dbReference type="Gene3D" id="3.40.430.10">
    <property type="entry name" value="Dihydrofolate Reductase, subunit A"/>
    <property type="match status" value="1"/>
</dbReference>
<dbReference type="Proteomes" id="UP000031631">
    <property type="component" value="Chromosome"/>
</dbReference>
<evidence type="ECO:0000256" key="9">
    <source>
        <dbReference type="RuleBase" id="RU004474"/>
    </source>
</evidence>
<comment type="similarity">
    <text evidence="2 8 9">Belongs to the dihydrofolate reductase family.</text>
</comment>
<feature type="domain" description="DHFR" evidence="10">
    <location>
        <begin position="1"/>
        <end position="163"/>
    </location>
</feature>
<dbReference type="AlphaFoldDB" id="A0A7U6GG41"/>
<dbReference type="GO" id="GO:0046655">
    <property type="term" value="P:folic acid metabolic process"/>
    <property type="evidence" value="ECO:0007669"/>
    <property type="project" value="TreeGrafter"/>
</dbReference>
<evidence type="ECO:0000256" key="2">
    <source>
        <dbReference type="ARBA" id="ARBA00009539"/>
    </source>
</evidence>
<evidence type="ECO:0000256" key="1">
    <source>
        <dbReference type="ARBA" id="ARBA00004903"/>
    </source>
</evidence>
<dbReference type="GO" id="GO:0004146">
    <property type="term" value="F:dihydrofolate reductase activity"/>
    <property type="evidence" value="ECO:0007669"/>
    <property type="project" value="UniProtKB-EC"/>
</dbReference>
<gene>
    <name evidence="11" type="ORF">TBH_C0041</name>
</gene>
<dbReference type="PRINTS" id="PR00070">
    <property type="entry name" value="DHFR"/>
</dbReference>
<evidence type="ECO:0000256" key="4">
    <source>
        <dbReference type="ARBA" id="ARBA00022563"/>
    </source>
</evidence>
<dbReference type="NCBIfam" id="NF008037">
    <property type="entry name" value="PRK10769.1"/>
    <property type="match status" value="1"/>
</dbReference>